<evidence type="ECO:0000313" key="3">
    <source>
        <dbReference type="Proteomes" id="UP000003639"/>
    </source>
</evidence>
<dbReference type="GO" id="GO:0000030">
    <property type="term" value="F:mannosyltransferase activity"/>
    <property type="evidence" value="ECO:0007669"/>
    <property type="project" value="TreeGrafter"/>
</dbReference>
<dbReference type="AlphaFoldDB" id="A6NTR9"/>
<dbReference type="RefSeq" id="WP_006572146.1">
    <property type="nucleotide sequence ID" value="NZ_AAXG02000010.1"/>
</dbReference>
<evidence type="ECO:0008006" key="4">
    <source>
        <dbReference type="Google" id="ProtNLM"/>
    </source>
</evidence>
<dbReference type="Pfam" id="PF04488">
    <property type="entry name" value="Gly_transf_sug"/>
    <property type="match status" value="1"/>
</dbReference>
<sequence length="259" mass="30832">MIPKVIHYCWFGRNPKPASVKRCIESWKKYCPDYKIIEWTEDTFDIEHNLYCKQAYDAKKWAFATDYARLWIIYQYGGLYLDTDVEMIRPWDTLLTHECFIGRQPGFQVNTGAGFGAVAEHPVIKRMLDDYENIPFIKSDGEMDLWTCPHRNSQWLFDHGMRHDDSYQEVEGVAIYPIEYFSPKDAYTRGTKVTKNTYSIHHCDGTWNPNETRREHTKRFIVHKVRSGMDAFVHLPNRLCRFVLGNERYDRLKQILKER</sequence>
<protein>
    <recommendedName>
        <fullName evidence="4">Glycosyl transferase</fullName>
    </recommendedName>
</protein>
<evidence type="ECO:0000256" key="1">
    <source>
        <dbReference type="ARBA" id="ARBA00022679"/>
    </source>
</evidence>
<dbReference type="STRING" id="411467.BACCAP_01598"/>
<keyword evidence="1" id="KW-0808">Transferase</keyword>
<dbReference type="Gene3D" id="3.90.550.20">
    <property type="match status" value="1"/>
</dbReference>
<dbReference type="InterPro" id="IPR051706">
    <property type="entry name" value="Glycosyltransferase_domain"/>
</dbReference>
<dbReference type="InterPro" id="IPR029044">
    <property type="entry name" value="Nucleotide-diphossugar_trans"/>
</dbReference>
<dbReference type="PANTHER" id="PTHR32385:SF15">
    <property type="entry name" value="INOSITOL PHOSPHOCERAMIDE MANNOSYLTRANSFERASE 1"/>
    <property type="match status" value="1"/>
</dbReference>
<proteinExistence type="predicted"/>
<dbReference type="GO" id="GO:0016020">
    <property type="term" value="C:membrane"/>
    <property type="evidence" value="ECO:0007669"/>
    <property type="project" value="GOC"/>
</dbReference>
<organism evidence="2 3">
    <name type="scientific">Pseudoflavonifractor capillosus ATCC 29799</name>
    <dbReference type="NCBI Taxonomy" id="411467"/>
    <lineage>
        <taxon>Bacteria</taxon>
        <taxon>Bacillati</taxon>
        <taxon>Bacillota</taxon>
        <taxon>Clostridia</taxon>
        <taxon>Eubacteriales</taxon>
        <taxon>Oscillospiraceae</taxon>
        <taxon>Pseudoflavonifractor</taxon>
    </lineage>
</organism>
<accession>A6NTR9</accession>
<reference evidence="2 3" key="2">
    <citation type="submission" date="2007-06" db="EMBL/GenBank/DDBJ databases">
        <title>Draft genome sequence of Pseudoflavonifractor capillosus ATCC 29799.</title>
        <authorList>
            <person name="Sudarsanam P."/>
            <person name="Ley R."/>
            <person name="Guruge J."/>
            <person name="Turnbaugh P.J."/>
            <person name="Mahowald M."/>
            <person name="Liep D."/>
            <person name="Gordon J."/>
        </authorList>
    </citation>
    <scope>NUCLEOTIDE SEQUENCE [LARGE SCALE GENOMIC DNA]</scope>
    <source>
        <strain evidence="2 3">ATCC 29799</strain>
    </source>
</reference>
<dbReference type="InterPro" id="IPR007577">
    <property type="entry name" value="GlycoTrfase_DXD_sugar-bd_CS"/>
</dbReference>
<comment type="caution">
    <text evidence="2">The sequence shown here is derived from an EMBL/GenBank/DDBJ whole genome shotgun (WGS) entry which is preliminary data.</text>
</comment>
<dbReference type="SUPFAM" id="SSF53448">
    <property type="entry name" value="Nucleotide-diphospho-sugar transferases"/>
    <property type="match status" value="1"/>
</dbReference>
<dbReference type="Proteomes" id="UP000003639">
    <property type="component" value="Unassembled WGS sequence"/>
</dbReference>
<keyword evidence="3" id="KW-1185">Reference proteome</keyword>
<dbReference type="eggNOG" id="COG3774">
    <property type="taxonomic scope" value="Bacteria"/>
</dbReference>
<reference evidence="2 3" key="1">
    <citation type="submission" date="2007-04" db="EMBL/GenBank/DDBJ databases">
        <authorList>
            <person name="Fulton L."/>
            <person name="Clifton S."/>
            <person name="Fulton B."/>
            <person name="Xu J."/>
            <person name="Minx P."/>
            <person name="Pepin K.H."/>
            <person name="Johnson M."/>
            <person name="Thiruvilangam P."/>
            <person name="Bhonagiri V."/>
            <person name="Nash W.E."/>
            <person name="Mardis E.R."/>
            <person name="Wilson R.K."/>
        </authorList>
    </citation>
    <scope>NUCLEOTIDE SEQUENCE [LARGE SCALE GENOMIC DNA]</scope>
    <source>
        <strain evidence="2 3">ATCC 29799</strain>
    </source>
</reference>
<gene>
    <name evidence="2" type="ORF">BACCAP_01598</name>
</gene>
<name>A6NTR9_9FIRM</name>
<dbReference type="EMBL" id="AAXG02000010">
    <property type="protein sequence ID" value="EDN00832.1"/>
    <property type="molecule type" value="Genomic_DNA"/>
</dbReference>
<dbReference type="PANTHER" id="PTHR32385">
    <property type="entry name" value="MANNOSYL PHOSPHORYLINOSITOL CERAMIDE SYNTHASE"/>
    <property type="match status" value="1"/>
</dbReference>
<dbReference type="OrthoDB" id="9802987at2"/>
<dbReference type="CAZy" id="GT32">
    <property type="family name" value="Glycosyltransferase Family 32"/>
</dbReference>
<evidence type="ECO:0000313" key="2">
    <source>
        <dbReference type="EMBL" id="EDN00832.1"/>
    </source>
</evidence>
<dbReference type="GO" id="GO:0051999">
    <property type="term" value="P:mannosyl-inositol phosphorylceramide biosynthetic process"/>
    <property type="evidence" value="ECO:0007669"/>
    <property type="project" value="TreeGrafter"/>
</dbReference>